<evidence type="ECO:0000313" key="2">
    <source>
        <dbReference type="EMBL" id="STZ63368.1"/>
    </source>
</evidence>
<dbReference type="AlphaFoldDB" id="A0A378TRC7"/>
<organism evidence="2 3">
    <name type="scientific">Moraxella lacunata</name>
    <dbReference type="NCBI Taxonomy" id="477"/>
    <lineage>
        <taxon>Bacteria</taxon>
        <taxon>Pseudomonadati</taxon>
        <taxon>Pseudomonadota</taxon>
        <taxon>Gammaproteobacteria</taxon>
        <taxon>Moraxellales</taxon>
        <taxon>Moraxellaceae</taxon>
        <taxon>Moraxella</taxon>
    </lineage>
</organism>
<evidence type="ECO:0000256" key="1">
    <source>
        <dbReference type="SAM" id="MobiDB-lite"/>
    </source>
</evidence>
<reference evidence="2 3" key="1">
    <citation type="submission" date="2018-06" db="EMBL/GenBank/DDBJ databases">
        <authorList>
            <consortium name="Pathogen Informatics"/>
            <person name="Doyle S."/>
        </authorList>
    </citation>
    <scope>NUCLEOTIDE SEQUENCE [LARGE SCALE GENOMIC DNA]</scope>
    <source>
        <strain evidence="2 3">NCTC10359</strain>
    </source>
</reference>
<evidence type="ECO:0000313" key="3">
    <source>
        <dbReference type="Proteomes" id="UP000254437"/>
    </source>
</evidence>
<protein>
    <submittedName>
        <fullName evidence="2">Uncharacterized protein</fullName>
    </submittedName>
</protein>
<feature type="region of interest" description="Disordered" evidence="1">
    <location>
        <begin position="47"/>
        <end position="74"/>
    </location>
</feature>
<sequence>MTGREINDHHAHVNHHDDDLDDTLSHPELSNPHIVLSSLAGMTLTANKTFTSPPTQPCHHHNKDLSLATPQSTI</sequence>
<feature type="region of interest" description="Disordered" evidence="1">
    <location>
        <begin position="1"/>
        <end position="29"/>
    </location>
</feature>
<dbReference type="RefSeq" id="WP_115007511.1">
    <property type="nucleotide sequence ID" value="NZ_UGQU01000002.1"/>
</dbReference>
<accession>A0A378TRC7</accession>
<dbReference type="Proteomes" id="UP000254437">
    <property type="component" value="Unassembled WGS sequence"/>
</dbReference>
<gene>
    <name evidence="2" type="ORF">NCTC10359_01793</name>
</gene>
<name>A0A378TRC7_MORLA</name>
<feature type="compositionally biased region" description="Basic and acidic residues" evidence="1">
    <location>
        <begin position="1"/>
        <end position="18"/>
    </location>
</feature>
<dbReference type="EMBL" id="UGQU01000002">
    <property type="protein sequence ID" value="STZ63368.1"/>
    <property type="molecule type" value="Genomic_DNA"/>
</dbReference>
<proteinExistence type="predicted"/>